<dbReference type="AlphaFoldDB" id="A0AAV5LW36"/>
<dbReference type="Proteomes" id="UP001054252">
    <property type="component" value="Unassembled WGS sequence"/>
</dbReference>
<comment type="caution">
    <text evidence="1">The sequence shown here is derived from an EMBL/GenBank/DDBJ whole genome shotgun (WGS) entry which is preliminary data.</text>
</comment>
<sequence>MAPKKTPAPPPPNSIGHSEVLLEASKFVCEFNPNSLQISISKNTKIRISGASFMPFIFHRDDMNGKSGNDFQLSKFEKKERPSNEDGYVFLLVNPKEDDSCTKSYLQVIAAVTYQILSADTLHAEIPLAAVSSTH</sequence>
<gene>
    <name evidence="1" type="ORF">SLEP1_g49132</name>
</gene>
<dbReference type="EMBL" id="BPVZ01000151">
    <property type="protein sequence ID" value="GKV41626.1"/>
    <property type="molecule type" value="Genomic_DNA"/>
</dbReference>
<evidence type="ECO:0000313" key="2">
    <source>
        <dbReference type="Proteomes" id="UP001054252"/>
    </source>
</evidence>
<accession>A0AAV5LW36</accession>
<name>A0AAV5LW36_9ROSI</name>
<organism evidence="1 2">
    <name type="scientific">Rubroshorea leprosula</name>
    <dbReference type="NCBI Taxonomy" id="152421"/>
    <lineage>
        <taxon>Eukaryota</taxon>
        <taxon>Viridiplantae</taxon>
        <taxon>Streptophyta</taxon>
        <taxon>Embryophyta</taxon>
        <taxon>Tracheophyta</taxon>
        <taxon>Spermatophyta</taxon>
        <taxon>Magnoliopsida</taxon>
        <taxon>eudicotyledons</taxon>
        <taxon>Gunneridae</taxon>
        <taxon>Pentapetalae</taxon>
        <taxon>rosids</taxon>
        <taxon>malvids</taxon>
        <taxon>Malvales</taxon>
        <taxon>Dipterocarpaceae</taxon>
        <taxon>Rubroshorea</taxon>
    </lineage>
</organism>
<protein>
    <submittedName>
        <fullName evidence="1">Uncharacterized protein</fullName>
    </submittedName>
</protein>
<keyword evidence="2" id="KW-1185">Reference proteome</keyword>
<evidence type="ECO:0000313" key="1">
    <source>
        <dbReference type="EMBL" id="GKV41626.1"/>
    </source>
</evidence>
<proteinExistence type="predicted"/>
<reference evidence="1 2" key="1">
    <citation type="journal article" date="2021" name="Commun. Biol.">
        <title>The genome of Shorea leprosula (Dipterocarpaceae) highlights the ecological relevance of drought in aseasonal tropical rainforests.</title>
        <authorList>
            <person name="Ng K.K.S."/>
            <person name="Kobayashi M.J."/>
            <person name="Fawcett J.A."/>
            <person name="Hatakeyama M."/>
            <person name="Paape T."/>
            <person name="Ng C.H."/>
            <person name="Ang C.C."/>
            <person name="Tnah L.H."/>
            <person name="Lee C.T."/>
            <person name="Nishiyama T."/>
            <person name="Sese J."/>
            <person name="O'Brien M.J."/>
            <person name="Copetti D."/>
            <person name="Mohd Noor M.I."/>
            <person name="Ong R.C."/>
            <person name="Putra M."/>
            <person name="Sireger I.Z."/>
            <person name="Indrioko S."/>
            <person name="Kosugi Y."/>
            <person name="Izuno A."/>
            <person name="Isagi Y."/>
            <person name="Lee S.L."/>
            <person name="Shimizu K.K."/>
        </authorList>
    </citation>
    <scope>NUCLEOTIDE SEQUENCE [LARGE SCALE GENOMIC DNA]</scope>
    <source>
        <strain evidence="1">214</strain>
    </source>
</reference>